<name>A0A0E9R9E4_ANGAN</name>
<proteinExistence type="predicted"/>
<protein>
    <submittedName>
        <fullName evidence="1">Uncharacterized protein</fullName>
    </submittedName>
</protein>
<dbReference type="EMBL" id="GBXM01083180">
    <property type="protein sequence ID" value="JAH25397.1"/>
    <property type="molecule type" value="Transcribed_RNA"/>
</dbReference>
<organism evidence="1">
    <name type="scientific">Anguilla anguilla</name>
    <name type="common">European freshwater eel</name>
    <name type="synonym">Muraena anguilla</name>
    <dbReference type="NCBI Taxonomy" id="7936"/>
    <lineage>
        <taxon>Eukaryota</taxon>
        <taxon>Metazoa</taxon>
        <taxon>Chordata</taxon>
        <taxon>Craniata</taxon>
        <taxon>Vertebrata</taxon>
        <taxon>Euteleostomi</taxon>
        <taxon>Actinopterygii</taxon>
        <taxon>Neopterygii</taxon>
        <taxon>Teleostei</taxon>
        <taxon>Anguilliformes</taxon>
        <taxon>Anguillidae</taxon>
        <taxon>Anguilla</taxon>
    </lineage>
</organism>
<evidence type="ECO:0000313" key="1">
    <source>
        <dbReference type="EMBL" id="JAH25397.1"/>
    </source>
</evidence>
<accession>A0A0E9R9E4</accession>
<sequence length="35" mass="4286">MFFCTLQYVIFRCMEMGQHFTNITIYDHKGNFTFT</sequence>
<dbReference type="AlphaFoldDB" id="A0A0E9R9E4"/>
<reference evidence="1" key="1">
    <citation type="submission" date="2014-11" db="EMBL/GenBank/DDBJ databases">
        <authorList>
            <person name="Amaro Gonzalez C."/>
        </authorList>
    </citation>
    <scope>NUCLEOTIDE SEQUENCE</scope>
</reference>
<dbReference type="EMBL" id="GBXM01086311">
    <property type="protein sequence ID" value="JAH22266.1"/>
    <property type="molecule type" value="Transcribed_RNA"/>
</dbReference>
<reference evidence="1" key="2">
    <citation type="journal article" date="2015" name="Fish Shellfish Immunol.">
        <title>Early steps in the European eel (Anguilla anguilla)-Vibrio vulnificus interaction in the gills: Role of the RtxA13 toxin.</title>
        <authorList>
            <person name="Callol A."/>
            <person name="Pajuelo D."/>
            <person name="Ebbesson L."/>
            <person name="Teles M."/>
            <person name="MacKenzie S."/>
            <person name="Amaro C."/>
        </authorList>
    </citation>
    <scope>NUCLEOTIDE SEQUENCE</scope>
</reference>